<gene>
    <name evidence="2" type="ORF">AB8U03_10755</name>
</gene>
<dbReference type="Proteomes" id="UP001564657">
    <property type="component" value="Unassembled WGS sequence"/>
</dbReference>
<dbReference type="EMBL" id="JBGEWD010000009">
    <property type="protein sequence ID" value="MEY8000672.1"/>
    <property type="molecule type" value="Genomic_DNA"/>
</dbReference>
<dbReference type="RefSeq" id="WP_369704563.1">
    <property type="nucleotide sequence ID" value="NZ_JBGEWD010000009.1"/>
</dbReference>
<evidence type="ECO:0000313" key="3">
    <source>
        <dbReference type="Proteomes" id="UP001564657"/>
    </source>
</evidence>
<dbReference type="PANTHER" id="PTHR41373">
    <property type="entry name" value="DUF2156 DOMAIN-CONTAINING PROTEIN"/>
    <property type="match status" value="1"/>
</dbReference>
<dbReference type="Pfam" id="PF09924">
    <property type="entry name" value="LPG_synthase_C"/>
    <property type="match status" value="1"/>
</dbReference>
<protein>
    <submittedName>
        <fullName evidence="2">DUF2156 domain-containing protein</fullName>
    </submittedName>
</protein>
<dbReference type="InterPro" id="IPR016181">
    <property type="entry name" value="Acyl_CoA_acyltransferase"/>
</dbReference>
<evidence type="ECO:0000259" key="1">
    <source>
        <dbReference type="Pfam" id="PF09924"/>
    </source>
</evidence>
<dbReference type="PANTHER" id="PTHR41373:SF1">
    <property type="entry name" value="PHOSPHATIDYLGLYCEROL LYSYLTRANSFERASE C-TERMINAL DOMAIN-CONTAINING PROTEIN"/>
    <property type="match status" value="1"/>
</dbReference>
<feature type="domain" description="Phosphatidylglycerol lysyltransferase C-terminal" evidence="1">
    <location>
        <begin position="22"/>
        <end position="295"/>
    </location>
</feature>
<keyword evidence="3" id="KW-1185">Reference proteome</keyword>
<evidence type="ECO:0000313" key="2">
    <source>
        <dbReference type="EMBL" id="MEY8000672.1"/>
    </source>
</evidence>
<name>A0ABV4BRH5_9CLOT</name>
<dbReference type="Gene3D" id="3.40.630.30">
    <property type="match status" value="1"/>
</dbReference>
<dbReference type="InterPro" id="IPR024320">
    <property type="entry name" value="LPG_synthase_C"/>
</dbReference>
<organism evidence="2 3">
    <name type="scientific">Clostridium moutaii</name>
    <dbReference type="NCBI Taxonomy" id="3240932"/>
    <lineage>
        <taxon>Bacteria</taxon>
        <taxon>Bacillati</taxon>
        <taxon>Bacillota</taxon>
        <taxon>Clostridia</taxon>
        <taxon>Eubacteriales</taxon>
        <taxon>Clostridiaceae</taxon>
        <taxon>Clostridium</taxon>
    </lineage>
</organism>
<comment type="caution">
    <text evidence="2">The sequence shown here is derived from an EMBL/GenBank/DDBJ whole genome shotgun (WGS) entry which is preliminary data.</text>
</comment>
<reference evidence="2 3" key="1">
    <citation type="submission" date="2024-08" db="EMBL/GenBank/DDBJ databases">
        <title>Clostridium lapicellarii sp. nov., and Clostridium renhuaiense sp. nov., two species isolated from the mud in a fermentation cellar used for producing sauce-flavour Chinese liquors.</title>
        <authorList>
            <person name="Yang F."/>
            <person name="Wang H."/>
            <person name="Chen L.Q."/>
            <person name="Zhou N."/>
            <person name="Lu J.J."/>
            <person name="Pu X.X."/>
            <person name="Wan B."/>
            <person name="Wang L."/>
            <person name="Liu S.J."/>
        </authorList>
    </citation>
    <scope>NUCLEOTIDE SEQUENCE [LARGE SCALE GENOMIC DNA]</scope>
    <source>
        <strain evidence="2 3">MT-5</strain>
    </source>
</reference>
<proteinExistence type="predicted"/>
<dbReference type="PIRSF" id="PIRSF018688">
    <property type="entry name" value="UCP018688"/>
    <property type="match status" value="1"/>
</dbReference>
<dbReference type="InterPro" id="IPR016732">
    <property type="entry name" value="UCP018688"/>
</dbReference>
<dbReference type="SUPFAM" id="SSF55729">
    <property type="entry name" value="Acyl-CoA N-acyltransferases (Nat)"/>
    <property type="match status" value="2"/>
</dbReference>
<sequence length="304" mass="36075">MLTFKPITIDDKIIFDKYLNHYNFDTCEYSFTNLIIWRKGCDIKYTIYNNTLIIKKRDFKGNYHFMQPIGYTEKNLKVIIEELLKYREKHPMAYLFKDVEEKFLNDLKEIYGDNISVKADIDNFDYIYTTEKLITLSGKKLHSKKNHYNYFTKTYDYEVKDFFEPNVKSDIENAAESWYREKNNGDKYLEYELDGTREIINNMKLLNLEAMAVYVEDRIAAFTIGEQINDDMGIIHIEKGASSIRGIYTFVNKTFVENYLSTVKYINREQDLGVPGLRKAKKSYHPVKMAEKYCINFSTTIVFN</sequence>
<accession>A0ABV4BRH5</accession>